<dbReference type="EnsemblMetazoa" id="BGLB008239-RJ">
    <property type="protein sequence ID" value="BGLB008239-PJ"/>
    <property type="gene ID" value="BGLB008239"/>
</dbReference>
<dbReference type="RefSeq" id="XP_013083651.2">
    <property type="nucleotide sequence ID" value="XM_013228197.2"/>
</dbReference>
<evidence type="ECO:0000256" key="19">
    <source>
        <dbReference type="ARBA" id="ARBA00049348"/>
    </source>
</evidence>
<dbReference type="Pfam" id="PF01035">
    <property type="entry name" value="DNA_binding_1"/>
    <property type="match status" value="1"/>
</dbReference>
<evidence type="ECO:0000256" key="12">
    <source>
        <dbReference type="ARBA" id="ARBA00022763"/>
    </source>
</evidence>
<dbReference type="FunFam" id="1.10.10.10:FF:000214">
    <property type="entry name" value="Methylated-DNA--protein-cysteine methyltransferase"/>
    <property type="match status" value="1"/>
</dbReference>
<evidence type="ECO:0000256" key="6">
    <source>
        <dbReference type="ARBA" id="ARBA00011918"/>
    </source>
</evidence>
<evidence type="ECO:0000256" key="4">
    <source>
        <dbReference type="ARBA" id="ARBA00004123"/>
    </source>
</evidence>
<keyword evidence="13" id="KW-0862">Zinc</keyword>
<dbReference type="InterPro" id="IPR001497">
    <property type="entry name" value="MethylDNA_cys_MeTrfase_AS"/>
</dbReference>
<evidence type="ECO:0000256" key="14">
    <source>
        <dbReference type="ARBA" id="ARBA00023125"/>
    </source>
</evidence>
<keyword evidence="11" id="KW-0479">Metal-binding</keyword>
<dbReference type="InterPro" id="IPR036388">
    <property type="entry name" value="WH-like_DNA-bd_sf"/>
</dbReference>
<evidence type="ECO:0000256" key="2">
    <source>
        <dbReference type="ARBA" id="ARBA00001947"/>
    </source>
</evidence>
<dbReference type="CDD" id="cd06445">
    <property type="entry name" value="ATase"/>
    <property type="match status" value="1"/>
</dbReference>
<evidence type="ECO:0000256" key="9">
    <source>
        <dbReference type="ARBA" id="ARBA00022603"/>
    </source>
</evidence>
<comment type="subcellular location">
    <subcellularLocation>
        <location evidence="4">Nucleus</location>
    </subcellularLocation>
</comment>
<evidence type="ECO:0000259" key="20">
    <source>
        <dbReference type="Pfam" id="PF01035"/>
    </source>
</evidence>
<dbReference type="GO" id="GO:0005654">
    <property type="term" value="C:nucleoplasm"/>
    <property type="evidence" value="ECO:0007669"/>
    <property type="project" value="TreeGrafter"/>
</dbReference>
<protein>
    <recommendedName>
        <fullName evidence="7">Methylated-DNA--protein-cysteine methyltransferase</fullName>
        <ecNumber evidence="6">2.1.1.63</ecNumber>
    </recommendedName>
    <alternativeName>
        <fullName evidence="17">6-O-methylguanine-DNA methyltransferase</fullName>
    </alternativeName>
    <alternativeName>
        <fullName evidence="18">O-6-methylguanine-DNA-alkyltransferase</fullName>
    </alternativeName>
</protein>
<dbReference type="SUPFAM" id="SSF53155">
    <property type="entry name" value="Methylated DNA-protein cysteine methyltransferase domain"/>
    <property type="match status" value="1"/>
</dbReference>
<evidence type="ECO:0000256" key="16">
    <source>
        <dbReference type="ARBA" id="ARBA00023242"/>
    </source>
</evidence>
<accession>A0A2C9JUG6</accession>
<comment type="function">
    <text evidence="3">Involved in the cellular defense against the biological effects of O6-methylguanine (O6-MeG) and O4-methylthymine (O4-MeT) in DNA. Repairs the methylated nucleobase in DNA by stoichiometrically transferring the methyl group to a cysteine residue in the enzyme. This is a suicide reaction: the enzyme is irreversibly inactivated.</text>
</comment>
<dbReference type="PROSITE" id="PS00374">
    <property type="entry name" value="MGMT"/>
    <property type="match status" value="1"/>
</dbReference>
<dbReference type="SUPFAM" id="SSF46767">
    <property type="entry name" value="Methylated DNA-protein cysteine methyltransferase, C-terminal domain"/>
    <property type="match status" value="1"/>
</dbReference>
<keyword evidence="14" id="KW-0238">DNA-binding</keyword>
<dbReference type="GO" id="GO:0032259">
    <property type="term" value="P:methylation"/>
    <property type="evidence" value="ECO:0007669"/>
    <property type="project" value="UniProtKB-KW"/>
</dbReference>
<evidence type="ECO:0000256" key="18">
    <source>
        <dbReference type="ARBA" id="ARBA00031621"/>
    </source>
</evidence>
<dbReference type="Proteomes" id="UP000076420">
    <property type="component" value="Unassembled WGS sequence"/>
</dbReference>
<evidence type="ECO:0000256" key="5">
    <source>
        <dbReference type="ARBA" id="ARBA00008711"/>
    </source>
</evidence>
<gene>
    <name evidence="21" type="primary">106068743</name>
</gene>
<evidence type="ECO:0000256" key="1">
    <source>
        <dbReference type="ARBA" id="ARBA00001286"/>
    </source>
</evidence>
<evidence type="ECO:0000256" key="8">
    <source>
        <dbReference type="ARBA" id="ARBA00022553"/>
    </source>
</evidence>
<dbReference type="NCBIfam" id="TIGR00589">
    <property type="entry name" value="ogt"/>
    <property type="match status" value="1"/>
</dbReference>
<keyword evidence="12" id="KW-0227">DNA damage</keyword>
<dbReference type="OrthoDB" id="1907495at2759"/>
<dbReference type="FunFam" id="3.30.160.70:FF:000001">
    <property type="entry name" value="Methylated-DNA--protein-cysteine methyltransferase"/>
    <property type="match status" value="1"/>
</dbReference>
<dbReference type="Gene3D" id="1.10.10.10">
    <property type="entry name" value="Winged helix-like DNA-binding domain superfamily/Winged helix DNA-binding domain"/>
    <property type="match status" value="1"/>
</dbReference>
<dbReference type="EC" id="2.1.1.63" evidence="6"/>
<evidence type="ECO:0000256" key="17">
    <source>
        <dbReference type="ARBA" id="ARBA00030795"/>
    </source>
</evidence>
<evidence type="ECO:0000256" key="7">
    <source>
        <dbReference type="ARBA" id="ARBA00015377"/>
    </source>
</evidence>
<keyword evidence="15" id="KW-0234">DNA repair</keyword>
<dbReference type="AlphaFoldDB" id="A0A2C9JUG6"/>
<keyword evidence="8" id="KW-0597">Phosphoprotein</keyword>
<dbReference type="PANTHER" id="PTHR46460">
    <property type="entry name" value="METHYLATED-DNA--PROTEIN-CYSTEINE METHYLTRANSFERASE"/>
    <property type="match status" value="1"/>
</dbReference>
<dbReference type="KEGG" id="bgt:106068743"/>
<organism evidence="21 22">
    <name type="scientific">Biomphalaria glabrata</name>
    <name type="common">Bloodfluke planorb</name>
    <name type="synonym">Freshwater snail</name>
    <dbReference type="NCBI Taxonomy" id="6526"/>
    <lineage>
        <taxon>Eukaryota</taxon>
        <taxon>Metazoa</taxon>
        <taxon>Spiralia</taxon>
        <taxon>Lophotrochozoa</taxon>
        <taxon>Mollusca</taxon>
        <taxon>Gastropoda</taxon>
        <taxon>Heterobranchia</taxon>
        <taxon>Euthyneura</taxon>
        <taxon>Panpulmonata</taxon>
        <taxon>Hygrophila</taxon>
        <taxon>Lymnaeoidea</taxon>
        <taxon>Planorbidae</taxon>
        <taxon>Biomphalaria</taxon>
    </lineage>
</organism>
<evidence type="ECO:0000256" key="10">
    <source>
        <dbReference type="ARBA" id="ARBA00022679"/>
    </source>
</evidence>
<keyword evidence="9" id="KW-0489">Methyltransferase</keyword>
<name>A0A2C9JUG6_BIOGL</name>
<comment type="catalytic activity">
    <reaction evidence="1">
        <text>a 4-O-methyl-thymidine in DNA + L-cysteinyl-[protein] = a thymidine in DNA + S-methyl-L-cysteinyl-[protein]</text>
        <dbReference type="Rhea" id="RHEA:53428"/>
        <dbReference type="Rhea" id="RHEA-COMP:10131"/>
        <dbReference type="Rhea" id="RHEA-COMP:10132"/>
        <dbReference type="Rhea" id="RHEA-COMP:13555"/>
        <dbReference type="Rhea" id="RHEA-COMP:13556"/>
        <dbReference type="ChEBI" id="CHEBI:29950"/>
        <dbReference type="ChEBI" id="CHEBI:82612"/>
        <dbReference type="ChEBI" id="CHEBI:137386"/>
        <dbReference type="ChEBI" id="CHEBI:137387"/>
        <dbReference type="EC" id="2.1.1.63"/>
    </reaction>
</comment>
<comment type="catalytic activity">
    <reaction evidence="19">
        <text>a 6-O-methyl-2'-deoxyguanosine in DNA + L-cysteinyl-[protein] = S-methyl-L-cysteinyl-[protein] + a 2'-deoxyguanosine in DNA</text>
        <dbReference type="Rhea" id="RHEA:24000"/>
        <dbReference type="Rhea" id="RHEA-COMP:10131"/>
        <dbReference type="Rhea" id="RHEA-COMP:10132"/>
        <dbReference type="Rhea" id="RHEA-COMP:11367"/>
        <dbReference type="Rhea" id="RHEA-COMP:11368"/>
        <dbReference type="ChEBI" id="CHEBI:29950"/>
        <dbReference type="ChEBI" id="CHEBI:82612"/>
        <dbReference type="ChEBI" id="CHEBI:85445"/>
        <dbReference type="ChEBI" id="CHEBI:85448"/>
        <dbReference type="EC" id="2.1.1.63"/>
    </reaction>
</comment>
<dbReference type="VEuPathDB" id="VectorBase:BGLAX_045921"/>
<dbReference type="STRING" id="6526.A0A2C9JUG6"/>
<dbReference type="GO" id="GO:0046872">
    <property type="term" value="F:metal ion binding"/>
    <property type="evidence" value="ECO:0007669"/>
    <property type="project" value="UniProtKB-KW"/>
</dbReference>
<keyword evidence="16" id="KW-0539">Nucleus</keyword>
<keyword evidence="10" id="KW-0808">Transferase</keyword>
<evidence type="ECO:0000313" key="21">
    <source>
        <dbReference type="EnsemblMetazoa" id="BGLB008239-PJ"/>
    </source>
</evidence>
<dbReference type="GO" id="GO:0003908">
    <property type="term" value="F:methylated-DNA-[protein]-cysteine S-methyltransferase activity"/>
    <property type="evidence" value="ECO:0007669"/>
    <property type="project" value="UniProtKB-EC"/>
</dbReference>
<dbReference type="VEuPathDB" id="VectorBase:BGLB008239"/>
<dbReference type="GO" id="GO:0003677">
    <property type="term" value="F:DNA binding"/>
    <property type="evidence" value="ECO:0007669"/>
    <property type="project" value="UniProtKB-KW"/>
</dbReference>
<dbReference type="PANTHER" id="PTHR46460:SF1">
    <property type="entry name" value="METHYLATED-DNA--PROTEIN-CYSTEINE METHYLTRANSFERASE"/>
    <property type="match status" value="1"/>
</dbReference>
<feature type="domain" description="Methylated-DNA-[protein]-cysteine S-methyltransferase DNA binding" evidence="20">
    <location>
        <begin position="117"/>
        <end position="198"/>
    </location>
</feature>
<comment type="similarity">
    <text evidence="5">Belongs to the MGMT family.</text>
</comment>
<dbReference type="InterPro" id="IPR036631">
    <property type="entry name" value="MGMT_N_sf"/>
</dbReference>
<evidence type="ECO:0000256" key="3">
    <source>
        <dbReference type="ARBA" id="ARBA00003317"/>
    </source>
</evidence>
<dbReference type="InterPro" id="IPR014048">
    <property type="entry name" value="MethylDNA_cys_MeTrfase_DNA-bd"/>
</dbReference>
<reference evidence="21" key="1">
    <citation type="submission" date="2020-05" db="UniProtKB">
        <authorList>
            <consortium name="EnsemblMetazoa"/>
        </authorList>
    </citation>
    <scope>IDENTIFICATION</scope>
    <source>
        <strain evidence="21">BB02</strain>
    </source>
</reference>
<dbReference type="GO" id="GO:0006281">
    <property type="term" value="P:DNA repair"/>
    <property type="evidence" value="ECO:0007669"/>
    <property type="project" value="UniProtKB-KW"/>
</dbReference>
<dbReference type="Gene3D" id="3.30.160.70">
    <property type="entry name" value="Methylated DNA-protein cysteine methyltransferase domain"/>
    <property type="match status" value="1"/>
</dbReference>
<evidence type="ECO:0000256" key="11">
    <source>
        <dbReference type="ARBA" id="ARBA00022723"/>
    </source>
</evidence>
<dbReference type="InterPro" id="IPR036217">
    <property type="entry name" value="MethylDNA_cys_MeTrfase_DNAb"/>
</dbReference>
<sequence>MYSNGKLFWTQQYRKMKHSSLTCSCFESKFIVTSPIGDIKIVSCSEGLHSVSFSNDDSLQITPDKHIPVLAKSNSSNITECSPAEKCYQWLKNFFSLRKADPDIPPLCQFVMKPDTFCSKVLQCLPAAAPFGTTISYKDLAHLCGNVKASRAVGHAMSSNPFILIIPCHRVICSNGEVGNYAKGRRNTVKQWLHNFEKES</sequence>
<comment type="cofactor">
    <cofactor evidence="2">
        <name>Zn(2+)</name>
        <dbReference type="ChEBI" id="CHEBI:29105"/>
    </cofactor>
</comment>
<evidence type="ECO:0000256" key="13">
    <source>
        <dbReference type="ARBA" id="ARBA00022833"/>
    </source>
</evidence>
<evidence type="ECO:0000313" key="22">
    <source>
        <dbReference type="Proteomes" id="UP000076420"/>
    </source>
</evidence>
<proteinExistence type="inferred from homology"/>
<evidence type="ECO:0000256" key="15">
    <source>
        <dbReference type="ARBA" id="ARBA00023204"/>
    </source>
</evidence>